<organism evidence="3 4">
    <name type="scientific">Actinomarinicola tropica</name>
    <dbReference type="NCBI Taxonomy" id="2789776"/>
    <lineage>
        <taxon>Bacteria</taxon>
        <taxon>Bacillati</taxon>
        <taxon>Actinomycetota</taxon>
        <taxon>Acidimicrobiia</taxon>
        <taxon>Acidimicrobiales</taxon>
        <taxon>Iamiaceae</taxon>
        <taxon>Actinomarinicola</taxon>
    </lineage>
</organism>
<protein>
    <submittedName>
        <fullName evidence="3">DUF559 domain-containing protein</fullName>
    </submittedName>
</protein>
<accession>A0A5Q2RP52</accession>
<dbReference type="Gene3D" id="3.40.960.10">
    <property type="entry name" value="VSR Endonuclease"/>
    <property type="match status" value="1"/>
</dbReference>
<dbReference type="Pfam" id="PF13338">
    <property type="entry name" value="AbiEi_4"/>
    <property type="match status" value="1"/>
</dbReference>
<reference evidence="3 4" key="1">
    <citation type="submission" date="2019-11" db="EMBL/GenBank/DDBJ databases">
        <authorList>
            <person name="He Y."/>
        </authorList>
    </citation>
    <scope>NUCLEOTIDE SEQUENCE [LARGE SCALE GENOMIC DNA]</scope>
    <source>
        <strain evidence="3 4">SCSIO 58843</strain>
    </source>
</reference>
<dbReference type="Pfam" id="PF04480">
    <property type="entry name" value="DUF559"/>
    <property type="match status" value="1"/>
</dbReference>
<name>A0A5Q2RP52_9ACTN</name>
<dbReference type="SUPFAM" id="SSF52980">
    <property type="entry name" value="Restriction endonuclease-like"/>
    <property type="match status" value="1"/>
</dbReference>
<evidence type="ECO:0000313" key="3">
    <source>
        <dbReference type="EMBL" id="QGG96371.1"/>
    </source>
</evidence>
<dbReference type="InterPro" id="IPR011335">
    <property type="entry name" value="Restrct_endonuc-II-like"/>
</dbReference>
<evidence type="ECO:0000313" key="4">
    <source>
        <dbReference type="Proteomes" id="UP000334019"/>
    </source>
</evidence>
<proteinExistence type="predicted"/>
<gene>
    <name evidence="3" type="ORF">GH723_15395</name>
</gene>
<keyword evidence="4" id="KW-1185">Reference proteome</keyword>
<dbReference type="AlphaFoldDB" id="A0A5Q2RP52"/>
<dbReference type="Proteomes" id="UP000334019">
    <property type="component" value="Chromosome"/>
</dbReference>
<sequence>MGVTGPRQDGDMRPTIRRAIAERAQEQFGLVTRPQLVALGVDPGQVHRLVRTSHLERRGRHTFAIAGAPRSYEQSVLAACLDTGGVASHRTAARLHRLEGFRSVEVVEVTVGRRLHHAPLPDITVHTSTNLPPDDVLRIGAIPAVSAARTFFGLAALVPDVSRTSLRTALDTAARDGLVSDAWLWWRLEQLRCRGRNGIAEMELALRERQRLGPTESWLERRFLELLEGAGLPLPTVQRRVRHRGNSVARVDMSYDPLDLVIELDGHASHSTRAQRDRDERRRNRLVLAGLRLLVFTYDHVVRSPREVVEVVEAGLAAATAGRSA</sequence>
<evidence type="ECO:0000259" key="2">
    <source>
        <dbReference type="Pfam" id="PF13338"/>
    </source>
</evidence>
<dbReference type="InterPro" id="IPR025159">
    <property type="entry name" value="AbiEi_N"/>
</dbReference>
<dbReference type="InterPro" id="IPR007569">
    <property type="entry name" value="DUF559"/>
</dbReference>
<dbReference type="EMBL" id="CP045851">
    <property type="protein sequence ID" value="QGG96371.1"/>
    <property type="molecule type" value="Genomic_DNA"/>
</dbReference>
<dbReference type="KEGG" id="atq:GH723_15395"/>
<evidence type="ECO:0000259" key="1">
    <source>
        <dbReference type="Pfam" id="PF04480"/>
    </source>
</evidence>
<feature type="domain" description="DUF559" evidence="1">
    <location>
        <begin position="252"/>
        <end position="312"/>
    </location>
</feature>
<feature type="domain" description="AbiEi antitoxin N-terminal" evidence="2">
    <location>
        <begin position="19"/>
        <end position="60"/>
    </location>
</feature>